<reference evidence="2 3" key="1">
    <citation type="journal article" date="2019" name="Int. J. Syst. Evol. Microbiol.">
        <title>The Global Catalogue of Microorganisms (GCM) 10K type strain sequencing project: providing services to taxonomists for standard genome sequencing and annotation.</title>
        <authorList>
            <consortium name="The Broad Institute Genomics Platform"/>
            <consortium name="The Broad Institute Genome Sequencing Center for Infectious Disease"/>
            <person name="Wu L."/>
            <person name="Ma J."/>
        </authorList>
    </citation>
    <scope>NUCLEOTIDE SEQUENCE [LARGE SCALE GENOMIC DNA]</scope>
    <source>
        <strain evidence="2 3">JCM 13581</strain>
    </source>
</reference>
<evidence type="ECO:0000313" key="2">
    <source>
        <dbReference type="EMBL" id="GAA1929539.1"/>
    </source>
</evidence>
<keyword evidence="1" id="KW-1133">Transmembrane helix</keyword>
<protein>
    <submittedName>
        <fullName evidence="2">Uncharacterized protein</fullName>
    </submittedName>
</protein>
<gene>
    <name evidence="2" type="ORF">GCM10009716_41500</name>
</gene>
<dbReference type="EMBL" id="BAAAMJ010000054">
    <property type="protein sequence ID" value="GAA1929539.1"/>
    <property type="molecule type" value="Genomic_DNA"/>
</dbReference>
<comment type="caution">
    <text evidence="2">The sequence shown here is derived from an EMBL/GenBank/DDBJ whole genome shotgun (WGS) entry which is preliminary data.</text>
</comment>
<evidence type="ECO:0000313" key="3">
    <source>
        <dbReference type="Proteomes" id="UP001501303"/>
    </source>
</evidence>
<evidence type="ECO:0000256" key="1">
    <source>
        <dbReference type="SAM" id="Phobius"/>
    </source>
</evidence>
<keyword evidence="1" id="KW-0472">Membrane</keyword>
<name>A0ABN2PU68_9ACTN</name>
<keyword evidence="1" id="KW-0812">Transmembrane</keyword>
<sequence length="141" mass="14035">MLGGGAVLGCTLSCACPGLLLFRVRLNRRVAGGRLGAGGVGEGAEYHRFERAAVVQAESELIAAVDCRALERLAVGRFQRQVVGVGGAGLVDGVAAGDPVPASQVHAADLDGEPDGAAVYDGPAGAVAGSGSLSFVYELDG</sequence>
<proteinExistence type="predicted"/>
<dbReference type="Proteomes" id="UP001501303">
    <property type="component" value="Unassembled WGS sequence"/>
</dbReference>
<feature type="transmembrane region" description="Helical" evidence="1">
    <location>
        <begin position="6"/>
        <end position="24"/>
    </location>
</feature>
<organism evidence="2 3">
    <name type="scientific">Streptomyces sodiiphilus</name>
    <dbReference type="NCBI Taxonomy" id="226217"/>
    <lineage>
        <taxon>Bacteria</taxon>
        <taxon>Bacillati</taxon>
        <taxon>Actinomycetota</taxon>
        <taxon>Actinomycetes</taxon>
        <taxon>Kitasatosporales</taxon>
        <taxon>Streptomycetaceae</taxon>
        <taxon>Streptomyces</taxon>
    </lineage>
</organism>
<accession>A0ABN2PU68</accession>
<keyword evidence="3" id="KW-1185">Reference proteome</keyword>